<accession>A0A0F8ZJX9</accession>
<evidence type="ECO:0000313" key="1">
    <source>
        <dbReference type="EMBL" id="KKK66714.1"/>
    </source>
</evidence>
<dbReference type="EMBL" id="LAZR01059950">
    <property type="protein sequence ID" value="KKK66714.1"/>
    <property type="molecule type" value="Genomic_DNA"/>
</dbReference>
<comment type="caution">
    <text evidence="1">The sequence shown here is derived from an EMBL/GenBank/DDBJ whole genome shotgun (WGS) entry which is preliminary data.</text>
</comment>
<protein>
    <submittedName>
        <fullName evidence="1">Uncharacterized protein</fullName>
    </submittedName>
</protein>
<reference evidence="1" key="1">
    <citation type="journal article" date="2015" name="Nature">
        <title>Complex archaea that bridge the gap between prokaryotes and eukaryotes.</title>
        <authorList>
            <person name="Spang A."/>
            <person name="Saw J.H."/>
            <person name="Jorgensen S.L."/>
            <person name="Zaremba-Niedzwiedzka K."/>
            <person name="Martijn J."/>
            <person name="Lind A.E."/>
            <person name="van Eijk R."/>
            <person name="Schleper C."/>
            <person name="Guy L."/>
            <person name="Ettema T.J."/>
        </authorList>
    </citation>
    <scope>NUCLEOTIDE SEQUENCE</scope>
</reference>
<name>A0A0F8ZJX9_9ZZZZ</name>
<organism evidence="1">
    <name type="scientific">marine sediment metagenome</name>
    <dbReference type="NCBI Taxonomy" id="412755"/>
    <lineage>
        <taxon>unclassified sequences</taxon>
        <taxon>metagenomes</taxon>
        <taxon>ecological metagenomes</taxon>
    </lineage>
</organism>
<gene>
    <name evidence="1" type="ORF">LCGC14_2961330</name>
</gene>
<sequence length="121" mass="12987">MTELRVRRRDGRDLNPVTDGNPLPVAVIPELGPHYDGFQTITVSTTVIGLQPSIVAHSAIISVEVAAIRFVLTHKDTPTASNGHILEVGDVLTLDSDHQIHGFHAVRRDAADATLSVSYGS</sequence>
<proteinExistence type="predicted"/>
<dbReference type="AlphaFoldDB" id="A0A0F8ZJX9"/>